<evidence type="ECO:0000313" key="3">
    <source>
        <dbReference type="Proteomes" id="UP000676996"/>
    </source>
</evidence>
<dbReference type="InterPro" id="IPR027372">
    <property type="entry name" value="Phytase-like_dom"/>
</dbReference>
<sequence length="335" mass="36117">MRILVSVLLVLLLVPGYSVEPLRPMIGDLRSIEARPVSLVEGDHTRRRLGALTYLGGVELRSATDGFGGFSAIDVQGDKFTLLSDLGYVIWFRLTRTGQVAEPGATELPAGPGAGWLKRDRDSESLARDPATGSFLVGFENANALWRYDAGFKRALGHASPPAMRDWPDNLGAESVVHMPGGGHIVISEDGEWPGKHTRAALYFSGDPVKAPRKGFRFGYRVPRGFSPSDATLLPDGRIAVLDRAFSVAKGFRVKLAIIDPADIRPGATVSGKVVATFAAPVIHDNFEGVTATREGADTILWMVSDDNQSIFQRTLLLKFRLDLPAKAAAKPSGD</sequence>
<protein>
    <submittedName>
        <fullName evidence="2">Esterase-like activity of phytase family protein</fullName>
    </submittedName>
</protein>
<evidence type="ECO:0000313" key="2">
    <source>
        <dbReference type="EMBL" id="MBR0552327.1"/>
    </source>
</evidence>
<reference evidence="2" key="1">
    <citation type="submission" date="2021-04" db="EMBL/GenBank/DDBJ databases">
        <title>Ouciella asimina sp. nov., isolated from the surface seawater in the hydrothermal field of Okinawa Trough.</title>
        <authorList>
            <person name="Shuang W."/>
        </authorList>
    </citation>
    <scope>NUCLEOTIDE SEQUENCE</scope>
    <source>
        <strain evidence="2">LXI357</strain>
    </source>
</reference>
<organism evidence="2 3">
    <name type="scientific">Stakelama marina</name>
    <dbReference type="NCBI Taxonomy" id="2826939"/>
    <lineage>
        <taxon>Bacteria</taxon>
        <taxon>Pseudomonadati</taxon>
        <taxon>Pseudomonadota</taxon>
        <taxon>Alphaproteobacteria</taxon>
        <taxon>Sphingomonadales</taxon>
        <taxon>Sphingomonadaceae</taxon>
        <taxon>Stakelama</taxon>
    </lineage>
</organism>
<dbReference type="AlphaFoldDB" id="A0A8T4ICG0"/>
<proteinExistence type="predicted"/>
<dbReference type="Pfam" id="PF13449">
    <property type="entry name" value="Phytase-like"/>
    <property type="match status" value="1"/>
</dbReference>
<accession>A0A8T4ICG0</accession>
<comment type="caution">
    <text evidence="2">The sequence shown here is derived from an EMBL/GenBank/DDBJ whole genome shotgun (WGS) entry which is preliminary data.</text>
</comment>
<feature type="domain" description="Phytase-like" evidence="1">
    <location>
        <begin position="66"/>
        <end position="308"/>
    </location>
</feature>
<name>A0A8T4ICG0_9SPHN</name>
<gene>
    <name evidence="2" type="ORF">J7S20_07405</name>
</gene>
<keyword evidence="3" id="KW-1185">Reference proteome</keyword>
<dbReference type="EMBL" id="JAGRQC010000002">
    <property type="protein sequence ID" value="MBR0552327.1"/>
    <property type="molecule type" value="Genomic_DNA"/>
</dbReference>
<dbReference type="InterPro" id="IPR014567">
    <property type="entry name" value="UCP031900"/>
</dbReference>
<dbReference type="RefSeq" id="WP_284053611.1">
    <property type="nucleotide sequence ID" value="NZ_JAGRQC010000002.1"/>
</dbReference>
<dbReference type="PIRSF" id="PIRSF031900">
    <property type="entry name" value="UCP031900"/>
    <property type="match status" value="1"/>
</dbReference>
<dbReference type="Proteomes" id="UP000676996">
    <property type="component" value="Unassembled WGS sequence"/>
</dbReference>
<evidence type="ECO:0000259" key="1">
    <source>
        <dbReference type="Pfam" id="PF13449"/>
    </source>
</evidence>